<name>A0A0D9XSI6_9ORYZ</name>
<dbReference type="EnsemblPlants" id="LPERR11G12000.1">
    <property type="protein sequence ID" value="LPERR11G12000.1"/>
    <property type="gene ID" value="LPERR11G12000"/>
</dbReference>
<reference evidence="2" key="2">
    <citation type="submission" date="2013-12" db="EMBL/GenBank/DDBJ databases">
        <authorList>
            <person name="Yu Y."/>
            <person name="Lee S."/>
            <person name="de Baynast K."/>
            <person name="Wissotski M."/>
            <person name="Liu L."/>
            <person name="Talag J."/>
            <person name="Goicoechea J."/>
            <person name="Angelova A."/>
            <person name="Jetty R."/>
            <person name="Kudrna D."/>
            <person name="Golser W."/>
            <person name="Rivera L."/>
            <person name="Zhang J."/>
            <person name="Wing R."/>
        </authorList>
    </citation>
    <scope>NUCLEOTIDE SEQUENCE</scope>
</reference>
<proteinExistence type="predicted"/>
<evidence type="ECO:0000313" key="1">
    <source>
        <dbReference type="EnsemblPlants" id="LPERR11G12000.1"/>
    </source>
</evidence>
<keyword evidence="2" id="KW-1185">Reference proteome</keyword>
<dbReference type="AlphaFoldDB" id="A0A0D9XSI6"/>
<protein>
    <submittedName>
        <fullName evidence="1">Uncharacterized protein</fullName>
    </submittedName>
</protein>
<accession>A0A0D9XSI6</accession>
<dbReference type="Gramene" id="LPERR11G12000.1">
    <property type="protein sequence ID" value="LPERR11G12000.1"/>
    <property type="gene ID" value="LPERR11G12000"/>
</dbReference>
<sequence length="216" mass="23609">MEEQGLTVGSPEELRAVAEKASASESEDGLRVAVSGVRVSQAQELLTLIRDHVEAKLWGVDDEAASMAALKAAADGAARIVALSDALDAVMRDTEDRIPVPATALLRELACAVGSQKPPPFLPNRYTLAGYDALEIGKQAEAISFFRFSSSGDHRFRQKGLESSVWYFRQTAPKARARMDLLLGMTIPFEDPPIVIHILNASTWEARYYSNSQENM</sequence>
<dbReference type="Proteomes" id="UP000032180">
    <property type="component" value="Chromosome 11"/>
</dbReference>
<evidence type="ECO:0000313" key="2">
    <source>
        <dbReference type="Proteomes" id="UP000032180"/>
    </source>
</evidence>
<dbReference type="HOGENOM" id="CLU_1279312_0_0_1"/>
<reference evidence="1 2" key="1">
    <citation type="submission" date="2012-08" db="EMBL/GenBank/DDBJ databases">
        <title>Oryza genome evolution.</title>
        <authorList>
            <person name="Wing R.A."/>
        </authorList>
    </citation>
    <scope>NUCLEOTIDE SEQUENCE</scope>
</reference>
<reference evidence="1" key="3">
    <citation type="submission" date="2015-04" db="UniProtKB">
        <authorList>
            <consortium name="EnsemblPlants"/>
        </authorList>
    </citation>
    <scope>IDENTIFICATION</scope>
</reference>
<organism evidence="1 2">
    <name type="scientific">Leersia perrieri</name>
    <dbReference type="NCBI Taxonomy" id="77586"/>
    <lineage>
        <taxon>Eukaryota</taxon>
        <taxon>Viridiplantae</taxon>
        <taxon>Streptophyta</taxon>
        <taxon>Embryophyta</taxon>
        <taxon>Tracheophyta</taxon>
        <taxon>Spermatophyta</taxon>
        <taxon>Magnoliopsida</taxon>
        <taxon>Liliopsida</taxon>
        <taxon>Poales</taxon>
        <taxon>Poaceae</taxon>
        <taxon>BOP clade</taxon>
        <taxon>Oryzoideae</taxon>
        <taxon>Oryzeae</taxon>
        <taxon>Oryzinae</taxon>
        <taxon>Leersia</taxon>
    </lineage>
</organism>